<feature type="region of interest" description="Disordered" evidence="1">
    <location>
        <begin position="565"/>
        <end position="592"/>
    </location>
</feature>
<dbReference type="AlphaFoldDB" id="A0AB34JML1"/>
<name>A0AB34JML1_PRYPA</name>
<evidence type="ECO:0000313" key="2">
    <source>
        <dbReference type="EMBL" id="KAL1522417.1"/>
    </source>
</evidence>
<sequence length="592" mass="63092">MDLESTAAAGARNKSTTLCDVGKGGGPCKKGSDSGFSAWQRVGVVLRGVSRAADLTEIGQPPAHKNLRHAEWAQVRLRLRGALTISSGVKAKKQRKRERKRPSSGEDQARQRPQGATASPCGVESLENTRAAQNSAWLAPVTRNYLANAAAAGLWQSSTHAAGEQVVRSQPQAPHVWTPCWPHWFPSASLCSANATVLYAQQYYSGCMGAAGASSPHPFPPGVWNHLAWQPSGLRCIDPSPSSAYAPTAALVKMPKRKHSAGSVQGVGPHAISRKRPRSHVIRATVRVGFTVGTDNYVSLTLTPMATTTLGKLHNCKHAEGSVAGKPIQATSKKQHCAPPMRASVRAACTVGTDNYVSLTLRLQEPSLVSQAPRRTAQVPTELTHALTLRGAQLSWAVLHGFKTIENRHFRIAPGWYALHTGARRGCVASQQPLLDSLSGIPPEVELPHLALVGAIKVSHALGFDECAFNQWAFGPVCNVISEVAILPEPVPHRGALSIWAVASEELSQVVEQLKSVTVRKNDISALPPVSMLARQPAKLMTVRDGRGYDARAASSSTSACNLGLRDNELITPPSGEPSSGSALSTFEQGPF</sequence>
<evidence type="ECO:0000313" key="3">
    <source>
        <dbReference type="Proteomes" id="UP001515480"/>
    </source>
</evidence>
<feature type="compositionally biased region" description="Basic and acidic residues" evidence="1">
    <location>
        <begin position="101"/>
        <end position="110"/>
    </location>
</feature>
<feature type="region of interest" description="Disordered" evidence="1">
    <location>
        <begin position="86"/>
        <end position="122"/>
    </location>
</feature>
<feature type="compositionally biased region" description="Basic residues" evidence="1">
    <location>
        <begin position="90"/>
        <end position="100"/>
    </location>
</feature>
<proteinExistence type="predicted"/>
<dbReference type="Proteomes" id="UP001515480">
    <property type="component" value="Unassembled WGS sequence"/>
</dbReference>
<gene>
    <name evidence="2" type="ORF">AB1Y20_017407</name>
</gene>
<comment type="caution">
    <text evidence="2">The sequence shown here is derived from an EMBL/GenBank/DDBJ whole genome shotgun (WGS) entry which is preliminary data.</text>
</comment>
<feature type="region of interest" description="Disordered" evidence="1">
    <location>
        <begin position="258"/>
        <end position="278"/>
    </location>
</feature>
<accession>A0AB34JML1</accession>
<reference evidence="2 3" key="1">
    <citation type="journal article" date="2024" name="Science">
        <title>Giant polyketide synthase enzymes in the biosynthesis of giant marine polyether toxins.</title>
        <authorList>
            <person name="Fallon T.R."/>
            <person name="Shende V.V."/>
            <person name="Wierzbicki I.H."/>
            <person name="Pendleton A.L."/>
            <person name="Watervoot N.F."/>
            <person name="Auber R.P."/>
            <person name="Gonzalez D.J."/>
            <person name="Wisecaver J.H."/>
            <person name="Moore B.S."/>
        </authorList>
    </citation>
    <scope>NUCLEOTIDE SEQUENCE [LARGE SCALE GENOMIC DNA]</scope>
    <source>
        <strain evidence="2 3">12B1</strain>
    </source>
</reference>
<evidence type="ECO:0000256" key="1">
    <source>
        <dbReference type="SAM" id="MobiDB-lite"/>
    </source>
</evidence>
<feature type="compositionally biased region" description="Polar residues" evidence="1">
    <location>
        <begin position="577"/>
        <end position="592"/>
    </location>
</feature>
<organism evidence="2 3">
    <name type="scientific">Prymnesium parvum</name>
    <name type="common">Toxic golden alga</name>
    <dbReference type="NCBI Taxonomy" id="97485"/>
    <lineage>
        <taxon>Eukaryota</taxon>
        <taxon>Haptista</taxon>
        <taxon>Haptophyta</taxon>
        <taxon>Prymnesiophyceae</taxon>
        <taxon>Prymnesiales</taxon>
        <taxon>Prymnesiaceae</taxon>
        <taxon>Prymnesium</taxon>
    </lineage>
</organism>
<keyword evidence="3" id="KW-1185">Reference proteome</keyword>
<dbReference type="EMBL" id="JBGBPQ010000006">
    <property type="protein sequence ID" value="KAL1522417.1"/>
    <property type="molecule type" value="Genomic_DNA"/>
</dbReference>
<protein>
    <submittedName>
        <fullName evidence="2">Uncharacterized protein</fullName>
    </submittedName>
</protein>